<dbReference type="AlphaFoldDB" id="A0A9P4MH65"/>
<dbReference type="Proteomes" id="UP000799439">
    <property type="component" value="Unassembled WGS sequence"/>
</dbReference>
<evidence type="ECO:0000313" key="2">
    <source>
        <dbReference type="EMBL" id="KAF2154410.1"/>
    </source>
</evidence>
<evidence type="ECO:0000313" key="3">
    <source>
        <dbReference type="Proteomes" id="UP000799439"/>
    </source>
</evidence>
<dbReference type="EMBL" id="ML996084">
    <property type="protein sequence ID" value="KAF2154410.1"/>
    <property type="molecule type" value="Genomic_DNA"/>
</dbReference>
<reference evidence="2" key="1">
    <citation type="journal article" date="2020" name="Stud. Mycol.">
        <title>101 Dothideomycetes genomes: a test case for predicting lifestyles and emergence of pathogens.</title>
        <authorList>
            <person name="Haridas S."/>
            <person name="Albert R."/>
            <person name="Binder M."/>
            <person name="Bloem J."/>
            <person name="Labutti K."/>
            <person name="Salamov A."/>
            <person name="Andreopoulos B."/>
            <person name="Baker S."/>
            <person name="Barry K."/>
            <person name="Bills G."/>
            <person name="Bluhm B."/>
            <person name="Cannon C."/>
            <person name="Castanera R."/>
            <person name="Culley D."/>
            <person name="Daum C."/>
            <person name="Ezra D."/>
            <person name="Gonzalez J."/>
            <person name="Henrissat B."/>
            <person name="Kuo A."/>
            <person name="Liang C."/>
            <person name="Lipzen A."/>
            <person name="Lutzoni F."/>
            <person name="Magnuson J."/>
            <person name="Mondo S."/>
            <person name="Nolan M."/>
            <person name="Ohm R."/>
            <person name="Pangilinan J."/>
            <person name="Park H.-J."/>
            <person name="Ramirez L."/>
            <person name="Alfaro M."/>
            <person name="Sun H."/>
            <person name="Tritt A."/>
            <person name="Yoshinaga Y."/>
            <person name="Zwiers L.-H."/>
            <person name="Turgeon B."/>
            <person name="Goodwin S."/>
            <person name="Spatafora J."/>
            <person name="Crous P."/>
            <person name="Grigoriev I."/>
        </authorList>
    </citation>
    <scope>NUCLEOTIDE SEQUENCE</scope>
    <source>
        <strain evidence="2">CBS 260.36</strain>
    </source>
</reference>
<name>A0A9P4MH65_9PEZI</name>
<sequence>MSWFASLFASLFAFAGLHLLVLFGSAWRAADDKQNRGIAARPWWGVKVAALSLGGYVALSHGFGARKIGKDCYDPNTSNLAKCVDRLFWQAFLAFTSIVAATVTFAMVKNGVPAPRIKQENHAPGPADAVYIMDNKNQSEFVSQELEDA</sequence>
<gene>
    <name evidence="2" type="ORF">K461DRAFT_129006</name>
</gene>
<keyword evidence="3" id="KW-1185">Reference proteome</keyword>
<keyword evidence="1" id="KW-0472">Membrane</keyword>
<feature type="transmembrane region" description="Helical" evidence="1">
    <location>
        <begin position="87"/>
        <end position="108"/>
    </location>
</feature>
<organism evidence="2 3">
    <name type="scientific">Myriangium duriaei CBS 260.36</name>
    <dbReference type="NCBI Taxonomy" id="1168546"/>
    <lineage>
        <taxon>Eukaryota</taxon>
        <taxon>Fungi</taxon>
        <taxon>Dikarya</taxon>
        <taxon>Ascomycota</taxon>
        <taxon>Pezizomycotina</taxon>
        <taxon>Dothideomycetes</taxon>
        <taxon>Dothideomycetidae</taxon>
        <taxon>Myriangiales</taxon>
        <taxon>Myriangiaceae</taxon>
        <taxon>Myriangium</taxon>
    </lineage>
</organism>
<accession>A0A9P4MH65</accession>
<keyword evidence="1" id="KW-0812">Transmembrane</keyword>
<comment type="caution">
    <text evidence="2">The sequence shown here is derived from an EMBL/GenBank/DDBJ whole genome shotgun (WGS) entry which is preliminary data.</text>
</comment>
<evidence type="ECO:0000256" key="1">
    <source>
        <dbReference type="SAM" id="Phobius"/>
    </source>
</evidence>
<protein>
    <submittedName>
        <fullName evidence="2">Uncharacterized protein</fullName>
    </submittedName>
</protein>
<proteinExistence type="predicted"/>
<keyword evidence="1" id="KW-1133">Transmembrane helix</keyword>